<evidence type="ECO:0000256" key="6">
    <source>
        <dbReference type="ARBA" id="ARBA00023136"/>
    </source>
</evidence>
<protein>
    <recommendedName>
        <fullName evidence="8">Multidrug efflux pump Tap</fullName>
    </recommendedName>
</protein>
<evidence type="ECO:0000256" key="1">
    <source>
        <dbReference type="ARBA" id="ARBA00004429"/>
    </source>
</evidence>
<dbReference type="CDD" id="cd06173">
    <property type="entry name" value="MFS_MefA_like"/>
    <property type="match status" value="1"/>
</dbReference>
<comment type="subcellular location">
    <subcellularLocation>
        <location evidence="1">Cell inner membrane</location>
        <topology evidence="1">Multi-pass membrane protein</topology>
    </subcellularLocation>
</comment>
<feature type="transmembrane region" description="Helical" evidence="9">
    <location>
        <begin position="265"/>
        <end position="283"/>
    </location>
</feature>
<dbReference type="PANTHER" id="PTHR23513">
    <property type="entry name" value="INTEGRAL MEMBRANE EFFLUX PROTEIN-RELATED"/>
    <property type="match status" value="1"/>
</dbReference>
<dbReference type="SUPFAM" id="SSF103473">
    <property type="entry name" value="MFS general substrate transporter"/>
    <property type="match status" value="1"/>
</dbReference>
<comment type="similarity">
    <text evidence="7">Belongs to the major facilitator superfamily. Drug:H(+) antiporter-3 (DHA3) (TC 2.A.1.21) family.</text>
</comment>
<dbReference type="PANTHER" id="PTHR23513:SF9">
    <property type="entry name" value="ENTEROBACTIN EXPORTER ENTS"/>
    <property type="match status" value="1"/>
</dbReference>
<feature type="transmembrane region" description="Helical" evidence="9">
    <location>
        <begin position="24"/>
        <end position="48"/>
    </location>
</feature>
<evidence type="ECO:0000256" key="8">
    <source>
        <dbReference type="ARBA" id="ARBA00040914"/>
    </source>
</evidence>
<comment type="caution">
    <text evidence="11">The sequence shown here is derived from an EMBL/GenBank/DDBJ whole genome shotgun (WGS) entry which is preliminary data.</text>
</comment>
<gene>
    <name evidence="11" type="ORF">GSF22_31965</name>
</gene>
<feature type="transmembrane region" description="Helical" evidence="9">
    <location>
        <begin position="233"/>
        <end position="253"/>
    </location>
</feature>
<feature type="transmembrane region" description="Helical" evidence="9">
    <location>
        <begin position="353"/>
        <end position="376"/>
    </location>
</feature>
<dbReference type="Proteomes" id="UP000823521">
    <property type="component" value="Unassembled WGS sequence"/>
</dbReference>
<feature type="transmembrane region" description="Helical" evidence="9">
    <location>
        <begin position="54"/>
        <end position="78"/>
    </location>
</feature>
<dbReference type="InterPro" id="IPR036259">
    <property type="entry name" value="MFS_trans_sf"/>
</dbReference>
<feature type="transmembrane region" description="Helical" evidence="9">
    <location>
        <begin position="321"/>
        <end position="341"/>
    </location>
</feature>
<evidence type="ECO:0000256" key="7">
    <source>
        <dbReference type="ARBA" id="ARBA00038075"/>
    </source>
</evidence>
<sequence length="418" mass="41762">MSAPTVPLATRPPALLSRWPSQGLLTSTGLSVTGNAMVAVVVPVLVLARTGSPALAGLAISAAFAAMVPALVFGGTLIDRWGRRRISVAADLLSGAAVAALPLLDLVAGLTIVSVAALVAVGAAFDGPGMAAREALRPDVARAAGLPLERVNACGEATDGIGNVAGPALAGIGIAVVGITGTLWAAAAMFVAAAATTALSVPGQLRPVPQRESYLAATTAGLRRVWRDATLRALAVAGMLVMLFVAPLVLALTSATRTSGPQGQAGLLVAVLSIGLIVGALGYGALARRVRRRPVVITSLTLASAALAALALAPGTAMTTVLVAVVGLGFGPVNPIFAVLAQERTPQHLRGRVIGTLGSLSLLASPVGTLLAGVLLQTSGPAATFAVIALGCLLGTAYIALTPGLRHIERTEELEDQP</sequence>
<accession>A0ABS3W1C3</accession>
<name>A0ABS3W1C3_MICEH</name>
<keyword evidence="12" id="KW-1185">Reference proteome</keyword>
<organism evidence="11 12">
    <name type="scientific">Micromonospora echinofusca</name>
    <dbReference type="NCBI Taxonomy" id="47858"/>
    <lineage>
        <taxon>Bacteria</taxon>
        <taxon>Bacillati</taxon>
        <taxon>Actinomycetota</taxon>
        <taxon>Actinomycetes</taxon>
        <taxon>Micromonosporales</taxon>
        <taxon>Micromonosporaceae</taxon>
        <taxon>Micromonospora</taxon>
    </lineage>
</organism>
<dbReference type="PROSITE" id="PS50850">
    <property type="entry name" value="MFS"/>
    <property type="match status" value="1"/>
</dbReference>
<evidence type="ECO:0000259" key="10">
    <source>
        <dbReference type="PROSITE" id="PS50850"/>
    </source>
</evidence>
<proteinExistence type="inferred from homology"/>
<feature type="transmembrane region" description="Helical" evidence="9">
    <location>
        <begin position="295"/>
        <end position="315"/>
    </location>
</feature>
<feature type="transmembrane region" description="Helical" evidence="9">
    <location>
        <begin position="168"/>
        <end position="201"/>
    </location>
</feature>
<dbReference type="InterPro" id="IPR020846">
    <property type="entry name" value="MFS_dom"/>
</dbReference>
<evidence type="ECO:0000256" key="3">
    <source>
        <dbReference type="ARBA" id="ARBA00022475"/>
    </source>
</evidence>
<evidence type="ECO:0000313" key="12">
    <source>
        <dbReference type="Proteomes" id="UP000823521"/>
    </source>
</evidence>
<dbReference type="PRINTS" id="PR01035">
    <property type="entry name" value="TCRTETA"/>
</dbReference>
<dbReference type="EMBL" id="WVUH01000521">
    <property type="protein sequence ID" value="MBO4210575.1"/>
    <property type="molecule type" value="Genomic_DNA"/>
</dbReference>
<dbReference type="Gene3D" id="1.20.1250.20">
    <property type="entry name" value="MFS general substrate transporter like domains"/>
    <property type="match status" value="1"/>
</dbReference>
<reference evidence="11 12" key="1">
    <citation type="submission" date="2019-12" db="EMBL/GenBank/DDBJ databases">
        <title>Whole genome sequencing of endophytic Actinobacterium Micromonospora sp. MPMI6T.</title>
        <authorList>
            <person name="Evv R."/>
            <person name="Podile A.R."/>
        </authorList>
    </citation>
    <scope>NUCLEOTIDE SEQUENCE [LARGE SCALE GENOMIC DNA]</scope>
    <source>
        <strain evidence="11 12">MPMI6</strain>
    </source>
</reference>
<feature type="transmembrane region" description="Helical" evidence="9">
    <location>
        <begin position="99"/>
        <end position="125"/>
    </location>
</feature>
<evidence type="ECO:0000256" key="9">
    <source>
        <dbReference type="SAM" id="Phobius"/>
    </source>
</evidence>
<evidence type="ECO:0000256" key="2">
    <source>
        <dbReference type="ARBA" id="ARBA00022448"/>
    </source>
</evidence>
<feature type="transmembrane region" description="Helical" evidence="9">
    <location>
        <begin position="382"/>
        <end position="401"/>
    </location>
</feature>
<keyword evidence="6 9" id="KW-0472">Membrane</keyword>
<evidence type="ECO:0000256" key="4">
    <source>
        <dbReference type="ARBA" id="ARBA00022692"/>
    </source>
</evidence>
<keyword evidence="2" id="KW-0813">Transport</keyword>
<keyword evidence="3" id="KW-1003">Cell membrane</keyword>
<keyword evidence="4 9" id="KW-0812">Transmembrane</keyword>
<feature type="domain" description="Major facilitator superfamily (MFS) profile" evidence="10">
    <location>
        <begin position="230"/>
        <end position="418"/>
    </location>
</feature>
<evidence type="ECO:0000313" key="11">
    <source>
        <dbReference type="EMBL" id="MBO4210575.1"/>
    </source>
</evidence>
<keyword evidence="5 9" id="KW-1133">Transmembrane helix</keyword>
<dbReference type="InterPro" id="IPR001958">
    <property type="entry name" value="Tet-R_TetA/multi-R_MdtG-like"/>
</dbReference>
<dbReference type="InterPro" id="IPR011701">
    <property type="entry name" value="MFS"/>
</dbReference>
<evidence type="ECO:0000256" key="5">
    <source>
        <dbReference type="ARBA" id="ARBA00022989"/>
    </source>
</evidence>
<dbReference type="Pfam" id="PF07690">
    <property type="entry name" value="MFS_1"/>
    <property type="match status" value="1"/>
</dbReference>
<dbReference type="RefSeq" id="WP_208817653.1">
    <property type="nucleotide sequence ID" value="NZ_WVUH01000521.1"/>
</dbReference>